<proteinExistence type="predicted"/>
<reference evidence="2" key="1">
    <citation type="journal article" date="2012" name="Proc. Natl. Acad. Sci. U.S.A.">
        <title>Genome sequence of the button mushroom Agaricus bisporus reveals mechanisms governing adaptation to a humic-rich ecological niche.</title>
        <authorList>
            <person name="Morin E."/>
            <person name="Kohler A."/>
            <person name="Baker A.R."/>
            <person name="Foulongne-Oriol M."/>
            <person name="Lombard V."/>
            <person name="Nagy L.G."/>
            <person name="Ohm R.A."/>
            <person name="Patyshakuliyeva A."/>
            <person name="Brun A."/>
            <person name="Aerts A.L."/>
            <person name="Bailey A.M."/>
            <person name="Billette C."/>
            <person name="Coutinho P.M."/>
            <person name="Deakin G."/>
            <person name="Doddapaneni H."/>
            <person name="Floudas D."/>
            <person name="Grimwood J."/>
            <person name="Hilden K."/>
            <person name="Kuees U."/>
            <person name="LaButti K.M."/>
            <person name="Lapidus A."/>
            <person name="Lindquist E.A."/>
            <person name="Lucas S.M."/>
            <person name="Murat C."/>
            <person name="Riley R.W."/>
            <person name="Salamov A.A."/>
            <person name="Schmutz J."/>
            <person name="Subramanian V."/>
            <person name="Woesten H.A.B."/>
            <person name="Xu J."/>
            <person name="Eastwood D.C."/>
            <person name="Foster G.D."/>
            <person name="Sonnenberg A.S."/>
            <person name="Cullen D."/>
            <person name="de Vries R.P."/>
            <person name="Lundell T."/>
            <person name="Hibbett D.S."/>
            <person name="Henrissat B."/>
            <person name="Burton K.S."/>
            <person name="Kerrigan R.W."/>
            <person name="Challen M.P."/>
            <person name="Grigoriev I.V."/>
            <person name="Martin F."/>
        </authorList>
    </citation>
    <scope>NUCLEOTIDE SEQUENCE [LARGE SCALE GENOMIC DNA]</scope>
    <source>
        <strain evidence="2">JB137-S8 / ATCC MYA-4627 / FGSC 10392</strain>
    </source>
</reference>
<accession>K5XCM9</accession>
<dbReference type="GeneID" id="18826595"/>
<organism evidence="1 2">
    <name type="scientific">Agaricus bisporus var. burnettii (strain JB137-S8 / ATCC MYA-4627 / FGSC 10392)</name>
    <name type="common">White button mushroom</name>
    <dbReference type="NCBI Taxonomy" id="597362"/>
    <lineage>
        <taxon>Eukaryota</taxon>
        <taxon>Fungi</taxon>
        <taxon>Dikarya</taxon>
        <taxon>Basidiomycota</taxon>
        <taxon>Agaricomycotina</taxon>
        <taxon>Agaricomycetes</taxon>
        <taxon>Agaricomycetidae</taxon>
        <taxon>Agaricales</taxon>
        <taxon>Agaricineae</taxon>
        <taxon>Agaricaceae</taxon>
        <taxon>Agaricus</taxon>
    </lineage>
</organism>
<dbReference type="EMBL" id="JH971388">
    <property type="protein sequence ID" value="EKM80877.1"/>
    <property type="molecule type" value="Genomic_DNA"/>
</dbReference>
<dbReference type="Proteomes" id="UP000008493">
    <property type="component" value="Unassembled WGS sequence"/>
</dbReference>
<dbReference type="InParanoid" id="K5XCM9"/>
<evidence type="ECO:0000313" key="1">
    <source>
        <dbReference type="EMBL" id="EKM80877.1"/>
    </source>
</evidence>
<sequence length="53" mass="5886">MELNYDREHAKDILAMALTTDLDATSNDTPFLTSTLQMFENAVLAKTPSSNTH</sequence>
<evidence type="ECO:0000313" key="2">
    <source>
        <dbReference type="Proteomes" id="UP000008493"/>
    </source>
</evidence>
<dbReference type="HOGENOM" id="CLU_3068077_0_0_1"/>
<gene>
    <name evidence="1" type="ORF">AGABI1DRAFT_126931</name>
</gene>
<protein>
    <submittedName>
        <fullName evidence="1">Uncharacterized protein</fullName>
    </submittedName>
</protein>
<dbReference type="KEGG" id="abp:AGABI1DRAFT126931"/>
<keyword evidence="2" id="KW-1185">Reference proteome</keyword>
<name>K5XCM9_AGABU</name>
<dbReference type="AlphaFoldDB" id="K5XCM9"/>
<dbReference type="RefSeq" id="XP_007328457.1">
    <property type="nucleotide sequence ID" value="XM_007328395.1"/>
</dbReference>